<gene>
    <name evidence="3" type="ORF">FisN_22Hh205</name>
</gene>
<dbReference type="SMART" id="SM00271">
    <property type="entry name" value="DnaJ"/>
    <property type="match status" value="1"/>
</dbReference>
<evidence type="ECO:0000256" key="1">
    <source>
        <dbReference type="SAM" id="MobiDB-lite"/>
    </source>
</evidence>
<dbReference type="InterPro" id="IPR050817">
    <property type="entry name" value="DjlA_DnaK_co-chaperone"/>
</dbReference>
<name>A0A1Z5JPI6_FISSO</name>
<dbReference type="AlphaFoldDB" id="A0A1Z5JPI6"/>
<protein>
    <recommendedName>
        <fullName evidence="2">J domain-containing protein</fullName>
    </recommendedName>
</protein>
<dbReference type="SUPFAM" id="SSF46565">
    <property type="entry name" value="Chaperone J-domain"/>
    <property type="match status" value="1"/>
</dbReference>
<dbReference type="Gene3D" id="1.10.287.110">
    <property type="entry name" value="DnaJ domain"/>
    <property type="match status" value="1"/>
</dbReference>
<dbReference type="EMBL" id="BDSP01000100">
    <property type="protein sequence ID" value="GAX15945.1"/>
    <property type="molecule type" value="Genomic_DNA"/>
</dbReference>
<evidence type="ECO:0000313" key="3">
    <source>
        <dbReference type="EMBL" id="GAX15945.1"/>
    </source>
</evidence>
<dbReference type="OrthoDB" id="10250354at2759"/>
<feature type="region of interest" description="Disordered" evidence="1">
    <location>
        <begin position="133"/>
        <end position="180"/>
    </location>
</feature>
<accession>A0A1Z5JPI6</accession>
<feature type="domain" description="J" evidence="2">
    <location>
        <begin position="35"/>
        <end position="110"/>
    </location>
</feature>
<dbReference type="InterPro" id="IPR036869">
    <property type="entry name" value="J_dom_sf"/>
</dbReference>
<comment type="caution">
    <text evidence="3">The sequence shown here is derived from an EMBL/GenBank/DDBJ whole genome shotgun (WGS) entry which is preliminary data.</text>
</comment>
<dbReference type="PROSITE" id="PS50076">
    <property type="entry name" value="DNAJ_2"/>
    <property type="match status" value="1"/>
</dbReference>
<dbReference type="PANTHER" id="PTHR24074">
    <property type="entry name" value="CO-CHAPERONE PROTEIN DJLA"/>
    <property type="match status" value="1"/>
</dbReference>
<organism evidence="3 4">
    <name type="scientific">Fistulifera solaris</name>
    <name type="common">Oleaginous diatom</name>
    <dbReference type="NCBI Taxonomy" id="1519565"/>
    <lineage>
        <taxon>Eukaryota</taxon>
        <taxon>Sar</taxon>
        <taxon>Stramenopiles</taxon>
        <taxon>Ochrophyta</taxon>
        <taxon>Bacillariophyta</taxon>
        <taxon>Bacillariophyceae</taxon>
        <taxon>Bacillariophycidae</taxon>
        <taxon>Naviculales</taxon>
        <taxon>Naviculaceae</taxon>
        <taxon>Fistulifera</taxon>
    </lineage>
</organism>
<reference evidence="3 4" key="1">
    <citation type="journal article" date="2015" name="Plant Cell">
        <title>Oil accumulation by the oleaginous diatom Fistulifera solaris as revealed by the genome and transcriptome.</title>
        <authorList>
            <person name="Tanaka T."/>
            <person name="Maeda Y."/>
            <person name="Veluchamy A."/>
            <person name="Tanaka M."/>
            <person name="Abida H."/>
            <person name="Marechal E."/>
            <person name="Bowler C."/>
            <person name="Muto M."/>
            <person name="Sunaga Y."/>
            <person name="Tanaka M."/>
            <person name="Yoshino T."/>
            <person name="Taniguchi T."/>
            <person name="Fukuda Y."/>
            <person name="Nemoto M."/>
            <person name="Matsumoto M."/>
            <person name="Wong P.S."/>
            <person name="Aburatani S."/>
            <person name="Fujibuchi W."/>
        </authorList>
    </citation>
    <scope>NUCLEOTIDE SEQUENCE [LARGE SCALE GENOMIC DNA]</scope>
    <source>
        <strain evidence="3 4">JPCC DA0580</strain>
    </source>
</reference>
<keyword evidence="4" id="KW-1185">Reference proteome</keyword>
<evidence type="ECO:0000313" key="4">
    <source>
        <dbReference type="Proteomes" id="UP000198406"/>
    </source>
</evidence>
<dbReference type="InterPro" id="IPR001623">
    <property type="entry name" value="DnaJ_domain"/>
</dbReference>
<dbReference type="PRINTS" id="PR00625">
    <property type="entry name" value="JDOMAIN"/>
</dbReference>
<dbReference type="Pfam" id="PF00226">
    <property type="entry name" value="DnaJ"/>
    <property type="match status" value="1"/>
</dbReference>
<proteinExistence type="predicted"/>
<dbReference type="InParanoid" id="A0A1Z5JPI6"/>
<dbReference type="CDD" id="cd06257">
    <property type="entry name" value="DnaJ"/>
    <property type="match status" value="1"/>
</dbReference>
<sequence>MRPIQFCIQYTPQQLLHRGSRRAFFTNTDQMNREDPYQQLGLQWGDGATTAEIRQAYRRKAAQLHPDVNKKDSPQVALRKFQELQRAYQSLMKIHSHAVSTEKEEEWRFSVWRNGDRIATNRTDVAGVLRKRPKPPAELSSRQRGALLGHPSGTGTVIRNEYLGDGQAAPSSSVGRGQSKWVKPKEFVPWDGKVVVSASERVKSKK</sequence>
<dbReference type="Proteomes" id="UP000198406">
    <property type="component" value="Unassembled WGS sequence"/>
</dbReference>
<evidence type="ECO:0000259" key="2">
    <source>
        <dbReference type="PROSITE" id="PS50076"/>
    </source>
</evidence>